<evidence type="ECO:0000313" key="8">
    <source>
        <dbReference type="Proteomes" id="UP000594749"/>
    </source>
</evidence>
<keyword evidence="4 6" id="KW-0808">Transferase</keyword>
<dbReference type="InterPro" id="IPR004498">
    <property type="entry name" value="Ribosomal_PrmA_MeTrfase"/>
</dbReference>
<keyword evidence="2 6" id="KW-0963">Cytoplasm</keyword>
<dbReference type="Gene3D" id="3.40.50.150">
    <property type="entry name" value="Vaccinia Virus protein VP39"/>
    <property type="match status" value="1"/>
</dbReference>
<dbReference type="PANTHER" id="PTHR43648">
    <property type="entry name" value="ELECTRON TRANSFER FLAVOPROTEIN BETA SUBUNIT LYSINE METHYLTRANSFERASE"/>
    <property type="match status" value="1"/>
</dbReference>
<dbReference type="SUPFAM" id="SSF53335">
    <property type="entry name" value="S-adenosyl-L-methionine-dependent methyltransferases"/>
    <property type="match status" value="1"/>
</dbReference>
<gene>
    <name evidence="6" type="primary">prmA</name>
    <name evidence="7" type="ORF">IMC76_02040</name>
</gene>
<accession>A0A7M1LI07</accession>
<feature type="binding site" evidence="6">
    <location>
        <position position="151"/>
    </location>
    <ligand>
        <name>S-adenosyl-L-methionine</name>
        <dbReference type="ChEBI" id="CHEBI:59789"/>
    </ligand>
</feature>
<feature type="binding site" evidence="6">
    <location>
        <position position="213"/>
    </location>
    <ligand>
        <name>S-adenosyl-L-methionine</name>
        <dbReference type="ChEBI" id="CHEBI:59789"/>
    </ligand>
</feature>
<comment type="catalytic activity">
    <reaction evidence="6">
        <text>L-lysyl-[protein] + 3 S-adenosyl-L-methionine = N(6),N(6),N(6)-trimethyl-L-lysyl-[protein] + 3 S-adenosyl-L-homocysteine + 3 H(+)</text>
        <dbReference type="Rhea" id="RHEA:54192"/>
        <dbReference type="Rhea" id="RHEA-COMP:9752"/>
        <dbReference type="Rhea" id="RHEA-COMP:13826"/>
        <dbReference type="ChEBI" id="CHEBI:15378"/>
        <dbReference type="ChEBI" id="CHEBI:29969"/>
        <dbReference type="ChEBI" id="CHEBI:57856"/>
        <dbReference type="ChEBI" id="CHEBI:59789"/>
        <dbReference type="ChEBI" id="CHEBI:61961"/>
    </reaction>
</comment>
<keyword evidence="5 6" id="KW-0949">S-adenosyl-L-methionine</keyword>
<dbReference type="OrthoDB" id="9785995at2"/>
<keyword evidence="8" id="KW-1185">Reference proteome</keyword>
<comment type="function">
    <text evidence="6">Methylates ribosomal protein L11.</text>
</comment>
<dbReference type="GO" id="GO:0005737">
    <property type="term" value="C:cytoplasm"/>
    <property type="evidence" value="ECO:0007669"/>
    <property type="project" value="UniProtKB-SubCell"/>
</dbReference>
<dbReference type="CDD" id="cd02440">
    <property type="entry name" value="AdoMet_MTases"/>
    <property type="match status" value="1"/>
</dbReference>
<dbReference type="PIRSF" id="PIRSF000401">
    <property type="entry name" value="RPL11_MTase"/>
    <property type="match status" value="1"/>
</dbReference>
<keyword evidence="7" id="KW-0689">Ribosomal protein</keyword>
<evidence type="ECO:0000256" key="2">
    <source>
        <dbReference type="ARBA" id="ARBA00022490"/>
    </source>
</evidence>
<protein>
    <recommendedName>
        <fullName evidence="6">Ribosomal protein L11 methyltransferase</fullName>
        <shortName evidence="6">L11 Mtase</shortName>
        <ecNumber evidence="6">2.1.1.-</ecNumber>
    </recommendedName>
</protein>
<evidence type="ECO:0000256" key="4">
    <source>
        <dbReference type="ARBA" id="ARBA00022679"/>
    </source>
</evidence>
<feature type="binding site" evidence="6">
    <location>
        <position position="130"/>
    </location>
    <ligand>
        <name>S-adenosyl-L-methionine</name>
        <dbReference type="ChEBI" id="CHEBI:59789"/>
    </ligand>
</feature>
<proteinExistence type="inferred from homology"/>
<evidence type="ECO:0000256" key="3">
    <source>
        <dbReference type="ARBA" id="ARBA00022603"/>
    </source>
</evidence>
<dbReference type="EMBL" id="CP063078">
    <property type="protein sequence ID" value="QOQ87614.1"/>
    <property type="molecule type" value="Genomic_DNA"/>
</dbReference>
<name>A0A7M1LI07_9BACT</name>
<comment type="similarity">
    <text evidence="1 6">Belongs to the methyltransferase superfamily. PrmA family.</text>
</comment>
<dbReference type="InterPro" id="IPR050078">
    <property type="entry name" value="Ribosomal_L11_MeTrfase_PrmA"/>
</dbReference>
<dbReference type="Pfam" id="PF06325">
    <property type="entry name" value="PrmA"/>
    <property type="match status" value="1"/>
</dbReference>
<evidence type="ECO:0000313" key="7">
    <source>
        <dbReference type="EMBL" id="QOQ87614.1"/>
    </source>
</evidence>
<sequence>MKDFFYELEVSSENALELFSDFVFEFGVIGVEFKDKSFIVRDEDSLENLEFALINYQKELKKALNLDIDLKLNSTKQKNIDWITKYKEGVNPIEISEFYIYPSWCEPKQGLKNIIIDPALAFGSGHHESTNMCLNLISKYKNGYKTALDVGCGSGILSIALAKSGLKVSSCDTDEQAIEATKQNASKNKMSLDEIWTGSISNLDKTYDLVVANIIADVILILKKDLINALNLGGILILSGILNSYKDRIKNEFKELRCLEILEKNEWISFVFKKER</sequence>
<evidence type="ECO:0000256" key="5">
    <source>
        <dbReference type="ARBA" id="ARBA00022691"/>
    </source>
</evidence>
<reference evidence="7 8" key="1">
    <citation type="submission" date="2020-10" db="EMBL/GenBank/DDBJ databases">
        <title>Campylobacter and Helicobacter PacBio genomes.</title>
        <authorList>
            <person name="Lane C."/>
        </authorList>
    </citation>
    <scope>NUCLEOTIDE SEQUENCE [LARGE SCALE GENOMIC DNA]</scope>
    <source>
        <strain evidence="7 8">2016D-0077</strain>
    </source>
</reference>
<evidence type="ECO:0000256" key="1">
    <source>
        <dbReference type="ARBA" id="ARBA00009741"/>
    </source>
</evidence>
<dbReference type="EC" id="2.1.1.-" evidence="6"/>
<dbReference type="GO" id="GO:0032259">
    <property type="term" value="P:methylation"/>
    <property type="evidence" value="ECO:0007669"/>
    <property type="project" value="UniProtKB-KW"/>
</dbReference>
<dbReference type="InterPro" id="IPR029063">
    <property type="entry name" value="SAM-dependent_MTases_sf"/>
</dbReference>
<dbReference type="NCBIfam" id="TIGR00406">
    <property type="entry name" value="prmA"/>
    <property type="match status" value="1"/>
</dbReference>
<dbReference type="GO" id="GO:0005840">
    <property type="term" value="C:ribosome"/>
    <property type="evidence" value="ECO:0007669"/>
    <property type="project" value="UniProtKB-KW"/>
</dbReference>
<dbReference type="Proteomes" id="UP000594749">
    <property type="component" value="Chromosome"/>
</dbReference>
<dbReference type="RefSeq" id="WP_025803182.1">
    <property type="nucleotide sequence ID" value="NZ_CP053842.1"/>
</dbReference>
<dbReference type="GO" id="GO:0008276">
    <property type="term" value="F:protein methyltransferase activity"/>
    <property type="evidence" value="ECO:0007669"/>
    <property type="project" value="UniProtKB-UniRule"/>
</dbReference>
<dbReference type="AlphaFoldDB" id="A0A7M1LI07"/>
<dbReference type="PANTHER" id="PTHR43648:SF1">
    <property type="entry name" value="ELECTRON TRANSFER FLAVOPROTEIN BETA SUBUNIT LYSINE METHYLTRANSFERASE"/>
    <property type="match status" value="1"/>
</dbReference>
<keyword evidence="7" id="KW-0687">Ribonucleoprotein</keyword>
<feature type="binding site" evidence="6">
    <location>
        <position position="172"/>
    </location>
    <ligand>
        <name>S-adenosyl-L-methionine</name>
        <dbReference type="ChEBI" id="CHEBI:59789"/>
    </ligand>
</feature>
<keyword evidence="3 6" id="KW-0489">Methyltransferase</keyword>
<dbReference type="NCBIfam" id="NF001786">
    <property type="entry name" value="PRK00517.2-4"/>
    <property type="match status" value="1"/>
</dbReference>
<dbReference type="HAMAP" id="MF_00735">
    <property type="entry name" value="Methyltr_PrmA"/>
    <property type="match status" value="1"/>
</dbReference>
<comment type="subcellular location">
    <subcellularLocation>
        <location evidence="6">Cytoplasm</location>
    </subcellularLocation>
</comment>
<organism evidence="7 8">
    <name type="scientific">Campylobacter corcagiensis</name>
    <dbReference type="NCBI Taxonomy" id="1448857"/>
    <lineage>
        <taxon>Bacteria</taxon>
        <taxon>Pseudomonadati</taxon>
        <taxon>Campylobacterota</taxon>
        <taxon>Epsilonproteobacteria</taxon>
        <taxon>Campylobacterales</taxon>
        <taxon>Campylobacteraceae</taxon>
        <taxon>Campylobacter</taxon>
    </lineage>
</organism>
<evidence type="ECO:0000256" key="6">
    <source>
        <dbReference type="HAMAP-Rule" id="MF_00735"/>
    </source>
</evidence>